<evidence type="ECO:0000313" key="1">
    <source>
        <dbReference type="EMBL" id="TGX96985.1"/>
    </source>
</evidence>
<name>A0A4S2A8Q3_9BACE</name>
<dbReference type="AlphaFoldDB" id="A0A4S2A8Q3"/>
<accession>A0A4S2A8Q3</accession>
<organism evidence="1 2">
    <name type="scientific">Bacteroides acidifaciens</name>
    <dbReference type="NCBI Taxonomy" id="85831"/>
    <lineage>
        <taxon>Bacteria</taxon>
        <taxon>Pseudomonadati</taxon>
        <taxon>Bacteroidota</taxon>
        <taxon>Bacteroidia</taxon>
        <taxon>Bacteroidales</taxon>
        <taxon>Bacteroidaceae</taxon>
        <taxon>Bacteroides</taxon>
    </lineage>
</organism>
<reference evidence="1 2" key="1">
    <citation type="submission" date="2019-04" db="EMBL/GenBank/DDBJ databases">
        <title>Microbes associate with the intestines of laboratory mice.</title>
        <authorList>
            <person name="Navarre W."/>
            <person name="Wong E."/>
            <person name="Huang K."/>
            <person name="Tropini C."/>
            <person name="Ng K."/>
            <person name="Yu B."/>
        </authorList>
    </citation>
    <scope>NUCLEOTIDE SEQUENCE [LARGE SCALE GENOMIC DNA]</scope>
    <source>
        <strain evidence="1 2">NM70_E10</strain>
    </source>
</reference>
<evidence type="ECO:0000313" key="2">
    <source>
        <dbReference type="Proteomes" id="UP000305751"/>
    </source>
</evidence>
<dbReference type="GeneID" id="93048205"/>
<dbReference type="RefSeq" id="WP_128824360.1">
    <property type="nucleotide sequence ID" value="NZ_CAJTFA010000045.1"/>
</dbReference>
<sequence length="139" mass="15899">MILRTVMVWMMFVGIMKNSRIKMYGRVVEVQTKTYSSDDGDITANCPIVEYKSDEEKEMHRRIATYDFIVETAHCSHKLYSQKTPHVGDKVTVICNPKTPDEILAFSTMPLTRLLCKLFAPGCFYVVASVLGICYVFIK</sequence>
<comment type="caution">
    <text evidence="1">The sequence shown here is derived from an EMBL/GenBank/DDBJ whole genome shotgun (WGS) entry which is preliminary data.</text>
</comment>
<gene>
    <name evidence="1" type="ORF">E5356_18700</name>
</gene>
<dbReference type="EMBL" id="SRZA01000099">
    <property type="protein sequence ID" value="TGX96985.1"/>
    <property type="molecule type" value="Genomic_DNA"/>
</dbReference>
<proteinExistence type="predicted"/>
<protein>
    <submittedName>
        <fullName evidence="1">Uncharacterized protein</fullName>
    </submittedName>
</protein>
<keyword evidence="2" id="KW-1185">Reference proteome</keyword>
<dbReference type="Proteomes" id="UP000305751">
    <property type="component" value="Unassembled WGS sequence"/>
</dbReference>